<dbReference type="Gene3D" id="3.30.70.270">
    <property type="match status" value="1"/>
</dbReference>
<evidence type="ECO:0000313" key="6">
    <source>
        <dbReference type="EMBL" id="GLT06080.1"/>
    </source>
</evidence>
<dbReference type="SMART" id="SM00086">
    <property type="entry name" value="PAC"/>
    <property type="match status" value="1"/>
</dbReference>
<evidence type="ECO:0000259" key="5">
    <source>
        <dbReference type="PROSITE" id="PS50887"/>
    </source>
</evidence>
<dbReference type="SUPFAM" id="SSF55073">
    <property type="entry name" value="Nucleotide cyclase"/>
    <property type="match status" value="1"/>
</dbReference>
<dbReference type="InterPro" id="IPR050469">
    <property type="entry name" value="Diguanylate_Cyclase"/>
</dbReference>
<comment type="caution">
    <text evidence="6">The sequence shown here is derived from an EMBL/GenBank/DDBJ whole genome shotgun (WGS) entry which is preliminary data.</text>
</comment>
<dbReference type="NCBIfam" id="TIGR00254">
    <property type="entry name" value="GGDEF"/>
    <property type="match status" value="1"/>
</dbReference>
<dbReference type="SUPFAM" id="SSF55785">
    <property type="entry name" value="PYP-like sensor domain (PAS domain)"/>
    <property type="match status" value="1"/>
</dbReference>
<dbReference type="InterPro" id="IPR035965">
    <property type="entry name" value="PAS-like_dom_sf"/>
</dbReference>
<dbReference type="InterPro" id="IPR029787">
    <property type="entry name" value="Nucleotide_cyclase"/>
</dbReference>
<evidence type="ECO:0000259" key="4">
    <source>
        <dbReference type="PROSITE" id="PS50113"/>
    </source>
</evidence>
<reference evidence="7" key="1">
    <citation type="journal article" date="2019" name="Int. J. Syst. Evol. Microbiol.">
        <title>The Global Catalogue of Microorganisms (GCM) 10K type strain sequencing project: providing services to taxonomists for standard genome sequencing and annotation.</title>
        <authorList>
            <consortium name="The Broad Institute Genomics Platform"/>
            <consortium name="The Broad Institute Genome Sequencing Center for Infectious Disease"/>
            <person name="Wu L."/>
            <person name="Ma J."/>
        </authorList>
    </citation>
    <scope>NUCLEOTIDE SEQUENCE [LARGE SCALE GENOMIC DNA]</scope>
    <source>
        <strain evidence="7">NBRC 109639</strain>
    </source>
</reference>
<feature type="domain" description="GGDEF" evidence="5">
    <location>
        <begin position="173"/>
        <end position="314"/>
    </location>
</feature>
<keyword evidence="7" id="KW-1185">Reference proteome</keyword>
<protein>
    <recommendedName>
        <fullName evidence="1">diguanylate cyclase</fullName>
        <ecNumber evidence="1">2.7.7.65</ecNumber>
    </recommendedName>
</protein>
<feature type="domain" description="PAC" evidence="4">
    <location>
        <begin position="89"/>
        <end position="141"/>
    </location>
</feature>
<accession>A0ABQ6EFG8</accession>
<dbReference type="Gene3D" id="3.30.450.20">
    <property type="entry name" value="PAS domain"/>
    <property type="match status" value="1"/>
</dbReference>
<dbReference type="CDD" id="cd00130">
    <property type="entry name" value="PAS"/>
    <property type="match status" value="1"/>
</dbReference>
<dbReference type="EMBL" id="BSPT01000033">
    <property type="protein sequence ID" value="GLT06080.1"/>
    <property type="molecule type" value="Genomic_DNA"/>
</dbReference>
<dbReference type="InterPro" id="IPR013655">
    <property type="entry name" value="PAS_fold_3"/>
</dbReference>
<evidence type="ECO:0000256" key="2">
    <source>
        <dbReference type="ARBA" id="ARBA00034247"/>
    </source>
</evidence>
<dbReference type="PANTHER" id="PTHR45138">
    <property type="entry name" value="REGULATORY COMPONENTS OF SENSORY TRANSDUCTION SYSTEM"/>
    <property type="match status" value="1"/>
</dbReference>
<dbReference type="PROSITE" id="PS50113">
    <property type="entry name" value="PAC"/>
    <property type="match status" value="1"/>
</dbReference>
<sequence length="332" mass="36124">MSYLVNWFRKLRREPTSIDYKALTETCMDVIVQVGPGMELVYVSPSVKEVLGWSPMELIARGKGLVYEGDLAQIEINSERLKLGEAEFNRQTFRVYAKDGSLRWMEGNARRINTHGRAATGFVISMRDISERKLIEERLETISVTDELTGLGNRRAFNSALTREWHLALHENTQLSFALLDLDHFKGLNDEYGHQVGDDCLRAVGAVVKAAASRLGYVAARYGGEEIALIMPGADVETAAEVSESIRAGIEALQIPNSANAAAGGKLTTSIGVATALARAGGTVDMPEGLLMAADSALYRAKNEGRNRIVATMFLMDGSPCGGLQKISKRAG</sequence>
<dbReference type="RefSeq" id="WP_284215266.1">
    <property type="nucleotide sequence ID" value="NZ_BSPT01000033.1"/>
</dbReference>
<dbReference type="PROSITE" id="PS50112">
    <property type="entry name" value="PAS"/>
    <property type="match status" value="1"/>
</dbReference>
<dbReference type="CDD" id="cd01949">
    <property type="entry name" value="GGDEF"/>
    <property type="match status" value="1"/>
</dbReference>
<proteinExistence type="predicted"/>
<dbReference type="InterPro" id="IPR001610">
    <property type="entry name" value="PAC"/>
</dbReference>
<evidence type="ECO:0000256" key="1">
    <source>
        <dbReference type="ARBA" id="ARBA00012528"/>
    </source>
</evidence>
<dbReference type="InterPro" id="IPR043128">
    <property type="entry name" value="Rev_trsase/Diguanyl_cyclase"/>
</dbReference>
<organism evidence="6 7">
    <name type="scientific">Sphingomonas psychrolutea</name>
    <dbReference type="NCBI Taxonomy" id="1259676"/>
    <lineage>
        <taxon>Bacteria</taxon>
        <taxon>Pseudomonadati</taxon>
        <taxon>Pseudomonadota</taxon>
        <taxon>Alphaproteobacteria</taxon>
        <taxon>Sphingomonadales</taxon>
        <taxon>Sphingomonadaceae</taxon>
        <taxon>Sphingomonas</taxon>
    </lineage>
</organism>
<dbReference type="Pfam" id="PF08447">
    <property type="entry name" value="PAS_3"/>
    <property type="match status" value="1"/>
</dbReference>
<comment type="catalytic activity">
    <reaction evidence="2">
        <text>2 GTP = 3',3'-c-di-GMP + 2 diphosphate</text>
        <dbReference type="Rhea" id="RHEA:24898"/>
        <dbReference type="ChEBI" id="CHEBI:33019"/>
        <dbReference type="ChEBI" id="CHEBI:37565"/>
        <dbReference type="ChEBI" id="CHEBI:58805"/>
        <dbReference type="EC" id="2.7.7.65"/>
    </reaction>
</comment>
<dbReference type="Proteomes" id="UP001157117">
    <property type="component" value="Unassembled WGS sequence"/>
</dbReference>
<evidence type="ECO:0000313" key="7">
    <source>
        <dbReference type="Proteomes" id="UP001157117"/>
    </source>
</evidence>
<dbReference type="Pfam" id="PF00990">
    <property type="entry name" value="GGDEF"/>
    <property type="match status" value="1"/>
</dbReference>
<name>A0ABQ6EFG8_9SPHN</name>
<feature type="domain" description="PAS" evidence="3">
    <location>
        <begin position="16"/>
        <end position="61"/>
    </location>
</feature>
<gene>
    <name evidence="6" type="ORF">GCM10007926_30130</name>
</gene>
<dbReference type="InterPro" id="IPR000700">
    <property type="entry name" value="PAS-assoc_C"/>
</dbReference>
<evidence type="ECO:0000259" key="3">
    <source>
        <dbReference type="PROSITE" id="PS50112"/>
    </source>
</evidence>
<dbReference type="EC" id="2.7.7.65" evidence="1"/>
<dbReference type="InterPro" id="IPR000014">
    <property type="entry name" value="PAS"/>
</dbReference>
<dbReference type="NCBIfam" id="TIGR00229">
    <property type="entry name" value="sensory_box"/>
    <property type="match status" value="1"/>
</dbReference>
<dbReference type="PROSITE" id="PS50887">
    <property type="entry name" value="GGDEF"/>
    <property type="match status" value="1"/>
</dbReference>
<dbReference type="InterPro" id="IPR000160">
    <property type="entry name" value="GGDEF_dom"/>
</dbReference>
<dbReference type="PANTHER" id="PTHR45138:SF9">
    <property type="entry name" value="DIGUANYLATE CYCLASE DGCM-RELATED"/>
    <property type="match status" value="1"/>
</dbReference>
<dbReference type="SMART" id="SM00267">
    <property type="entry name" value="GGDEF"/>
    <property type="match status" value="1"/>
</dbReference>